<sequence>MKYTSLKNDIVNILHSSDYDLYLKFYDENGRNTLDTEKSEWCYISNYNIMIKFMNDENSVIQIWKDKNTLDENMKHIIQRIRELSGLNGVQVQIRIYDDLNQRKIYNLIKNDILKQRESEDMDESVNNDDKVLIETLYNIVNTAKDTKRPSDFYISEAMQLENTRKIFSEIIKEISYLNAFKNTSISETLKPLMSLKTLDEVKEFSKSIKNSEIIKENANNIKNIASFVKKEYLNNGDFIVSKPRTLFVLENVKVYTAKEKNNRENLINAYNQLLSFTQNATKGTDIIREIRNNKICETFNVSRKELVDLWLSRTNNLKIEPKKVFVVENYKGEKVIFNEAMKNGIKALAQYINNGGSRDDIICKNIMLETVKYNQISDFIKTYQDNYKVRKFLPKFKNIFSENANKLSSAYLNFNKELFESVEEEIDYTSQYQKLCKDMGVEHPAIKYLAIENAKKDAEYCSVLMEQTLSDETILTEGLKPYIQNPFTLYNIVKTIMDNQIILNKTLVESVNDSNIKSVATNLYNKICFEDNIVLMPIASSLFNIMHTKNLNESKITYLNTLIKYIK</sequence>
<organism evidence="1">
    <name type="scientific">Myoviridae sp. ctWb16</name>
    <dbReference type="NCBI Taxonomy" id="2827690"/>
    <lineage>
        <taxon>Viruses</taxon>
        <taxon>Duplodnaviria</taxon>
        <taxon>Heunggongvirae</taxon>
        <taxon>Uroviricota</taxon>
        <taxon>Caudoviricetes</taxon>
    </lineage>
</organism>
<reference evidence="1" key="1">
    <citation type="journal article" date="2021" name="Proc. Natl. Acad. Sci. U.S.A.">
        <title>A Catalog of Tens of Thousands of Viruses from Human Metagenomes Reveals Hidden Associations with Chronic Diseases.</title>
        <authorList>
            <person name="Tisza M.J."/>
            <person name="Buck C.B."/>
        </authorList>
    </citation>
    <scope>NUCLEOTIDE SEQUENCE</scope>
    <source>
        <strain evidence="1">CtWb16</strain>
    </source>
</reference>
<name>A0A8S5T116_9CAUD</name>
<dbReference type="EMBL" id="BK032721">
    <property type="protein sequence ID" value="DAF56731.1"/>
    <property type="molecule type" value="Genomic_DNA"/>
</dbReference>
<evidence type="ECO:0000313" key="1">
    <source>
        <dbReference type="EMBL" id="DAF56731.1"/>
    </source>
</evidence>
<protein>
    <submittedName>
        <fullName evidence="1">Uncharacterized protein</fullName>
    </submittedName>
</protein>
<accession>A0A8S5T116</accession>
<proteinExistence type="predicted"/>